<dbReference type="Proteomes" id="UP000299102">
    <property type="component" value="Unassembled WGS sequence"/>
</dbReference>
<dbReference type="AlphaFoldDB" id="A0A4C1YFW2"/>
<organism evidence="2 3">
    <name type="scientific">Eumeta variegata</name>
    <name type="common">Bagworm moth</name>
    <name type="synonym">Eumeta japonica</name>
    <dbReference type="NCBI Taxonomy" id="151549"/>
    <lineage>
        <taxon>Eukaryota</taxon>
        <taxon>Metazoa</taxon>
        <taxon>Ecdysozoa</taxon>
        <taxon>Arthropoda</taxon>
        <taxon>Hexapoda</taxon>
        <taxon>Insecta</taxon>
        <taxon>Pterygota</taxon>
        <taxon>Neoptera</taxon>
        <taxon>Endopterygota</taxon>
        <taxon>Lepidoptera</taxon>
        <taxon>Glossata</taxon>
        <taxon>Ditrysia</taxon>
        <taxon>Tineoidea</taxon>
        <taxon>Psychidae</taxon>
        <taxon>Oiketicinae</taxon>
        <taxon>Eumeta</taxon>
    </lineage>
</organism>
<dbReference type="EMBL" id="BGZK01001190">
    <property type="protein sequence ID" value="GBP73874.1"/>
    <property type="molecule type" value="Genomic_DNA"/>
</dbReference>
<evidence type="ECO:0000313" key="3">
    <source>
        <dbReference type="Proteomes" id="UP000299102"/>
    </source>
</evidence>
<dbReference type="OrthoDB" id="10063284at2759"/>
<name>A0A4C1YFW2_EUMVA</name>
<gene>
    <name evidence="2" type="ORF">EVAR_82703_1</name>
</gene>
<comment type="caution">
    <text evidence="2">The sequence shown here is derived from an EMBL/GenBank/DDBJ whole genome shotgun (WGS) entry which is preliminary data.</text>
</comment>
<proteinExistence type="predicted"/>
<protein>
    <submittedName>
        <fullName evidence="2">Uncharacterized protein</fullName>
    </submittedName>
</protein>
<evidence type="ECO:0000256" key="1">
    <source>
        <dbReference type="SAM" id="MobiDB-lite"/>
    </source>
</evidence>
<feature type="region of interest" description="Disordered" evidence="1">
    <location>
        <begin position="71"/>
        <end position="101"/>
    </location>
</feature>
<sequence length="240" mass="26539">MDGSGLEVQVGWRWLPAFSMHSKLMPVPNEGSLEKFLSKPENRETECQENVGVASTSAALNLEVMEVSEERNISPLEEDFSKTKTRESTAEEPESNLSSSISSCLDCGDVPGLWPASMTNDLVNILVIRAQCAPPFPAQPTHFVIQGPIAVRARANKGRTRGFTGLVYSPSVRQNLSFHVHGVRFAVSDTALAMTLPNDMENYIQYRVMGSVSQVRMKSGCIPTKFECQPDRRKRTAFIT</sequence>
<evidence type="ECO:0000313" key="2">
    <source>
        <dbReference type="EMBL" id="GBP73874.1"/>
    </source>
</evidence>
<keyword evidence="3" id="KW-1185">Reference proteome</keyword>
<accession>A0A4C1YFW2</accession>
<feature type="compositionally biased region" description="Basic and acidic residues" evidence="1">
    <location>
        <begin position="79"/>
        <end position="89"/>
    </location>
</feature>
<reference evidence="2 3" key="1">
    <citation type="journal article" date="2019" name="Commun. Biol.">
        <title>The bagworm genome reveals a unique fibroin gene that provides high tensile strength.</title>
        <authorList>
            <person name="Kono N."/>
            <person name="Nakamura H."/>
            <person name="Ohtoshi R."/>
            <person name="Tomita M."/>
            <person name="Numata K."/>
            <person name="Arakawa K."/>
        </authorList>
    </citation>
    <scope>NUCLEOTIDE SEQUENCE [LARGE SCALE GENOMIC DNA]</scope>
</reference>